<dbReference type="AlphaFoldDB" id="A0A8T2PKY7"/>
<dbReference type="PANTHER" id="PTHR44303">
    <property type="entry name" value="DNAJ HOMOLOG SUBFAMILY C MEMBER 16"/>
    <property type="match status" value="1"/>
</dbReference>
<dbReference type="InterPro" id="IPR052448">
    <property type="entry name" value="DnaJ_C16_autophagy_reg"/>
</dbReference>
<protein>
    <submittedName>
        <fullName evidence="2">Uncharacterized protein</fullName>
    </submittedName>
</protein>
<organism evidence="2 3">
    <name type="scientific">Albula glossodonta</name>
    <name type="common">roundjaw bonefish</name>
    <dbReference type="NCBI Taxonomy" id="121402"/>
    <lineage>
        <taxon>Eukaryota</taxon>
        <taxon>Metazoa</taxon>
        <taxon>Chordata</taxon>
        <taxon>Craniata</taxon>
        <taxon>Vertebrata</taxon>
        <taxon>Euteleostomi</taxon>
        <taxon>Actinopterygii</taxon>
        <taxon>Neopterygii</taxon>
        <taxon>Teleostei</taxon>
        <taxon>Albuliformes</taxon>
        <taxon>Albulidae</taxon>
        <taxon>Albula</taxon>
    </lineage>
</organism>
<dbReference type="OrthoDB" id="10065037at2759"/>
<gene>
    <name evidence="2" type="ORF">JZ751_017625</name>
</gene>
<keyword evidence="3" id="KW-1185">Reference proteome</keyword>
<accession>A0A8T2PKY7</accession>
<reference evidence="2" key="1">
    <citation type="thesis" date="2021" institute="BYU ScholarsArchive" country="Provo, UT, USA">
        <title>Applications of and Algorithms for Genome Assembly and Genomic Analyses with an Emphasis on Marine Teleosts.</title>
        <authorList>
            <person name="Pickett B.D."/>
        </authorList>
    </citation>
    <scope>NUCLEOTIDE SEQUENCE</scope>
    <source>
        <strain evidence="2">HI-2016</strain>
    </source>
</reference>
<evidence type="ECO:0000313" key="3">
    <source>
        <dbReference type="Proteomes" id="UP000824540"/>
    </source>
</evidence>
<name>A0A8T2PKY7_9TELE</name>
<dbReference type="PANTHER" id="PTHR44303:SF3">
    <property type="entry name" value="DNAJ HOMOLOG SUBFAMILY C MEMBER 16"/>
    <property type="match status" value="1"/>
</dbReference>
<dbReference type="EMBL" id="JAFBMS010000004">
    <property type="protein sequence ID" value="KAG9353049.1"/>
    <property type="molecule type" value="Genomic_DNA"/>
</dbReference>
<evidence type="ECO:0000313" key="2">
    <source>
        <dbReference type="EMBL" id="KAG9353049.1"/>
    </source>
</evidence>
<feature type="region of interest" description="Disordered" evidence="1">
    <location>
        <begin position="153"/>
        <end position="187"/>
    </location>
</feature>
<proteinExistence type="predicted"/>
<sequence>MEVNLSLKNYLSVTVILASPTLGSRPPKKNFVEVTELTDITYTSNLVKLRPGHINVVLVLTDASKNVLLSKFAKEVYSFTGSLTLHYSFLNADKHREWMDSVLEFAQDSMQVESDEEDADHKVDYTGYVLALNGHKKYFCLFKPVYTGDDLGGRSSDEGGAGGGSRSRSVSREEQPRKHNPRSTSTLQIHHKLDRLGLWMERLMEGTLPRHYIPAWPGLDKITANK</sequence>
<comment type="caution">
    <text evidence="2">The sequence shown here is derived from an EMBL/GenBank/DDBJ whole genome shotgun (WGS) entry which is preliminary data.</text>
</comment>
<dbReference type="Proteomes" id="UP000824540">
    <property type="component" value="Unassembled WGS sequence"/>
</dbReference>
<evidence type="ECO:0000256" key="1">
    <source>
        <dbReference type="SAM" id="MobiDB-lite"/>
    </source>
</evidence>